<dbReference type="AlphaFoldDB" id="A0A2D4P6U7"/>
<organism evidence="1">
    <name type="scientific">Micrurus surinamensis</name>
    <name type="common">Surinam coral snake</name>
    <dbReference type="NCBI Taxonomy" id="129470"/>
    <lineage>
        <taxon>Eukaryota</taxon>
        <taxon>Metazoa</taxon>
        <taxon>Chordata</taxon>
        <taxon>Craniata</taxon>
        <taxon>Vertebrata</taxon>
        <taxon>Euteleostomi</taxon>
        <taxon>Lepidosauria</taxon>
        <taxon>Squamata</taxon>
        <taxon>Bifurcata</taxon>
        <taxon>Unidentata</taxon>
        <taxon>Episquamata</taxon>
        <taxon>Toxicofera</taxon>
        <taxon>Serpentes</taxon>
        <taxon>Colubroidea</taxon>
        <taxon>Elapidae</taxon>
        <taxon>Elapinae</taxon>
        <taxon>Micrurus</taxon>
    </lineage>
</organism>
<evidence type="ECO:0000313" key="1">
    <source>
        <dbReference type="EMBL" id="LAB53724.1"/>
    </source>
</evidence>
<reference evidence="1" key="2">
    <citation type="submission" date="2017-11" db="EMBL/GenBank/DDBJ databases">
        <title>Coralsnake Venomics: Analyses of Venom Gland Transcriptomes and Proteomes of Six Brazilian Taxa.</title>
        <authorList>
            <person name="Aird S.D."/>
            <person name="Jorge da Silva N."/>
            <person name="Qiu L."/>
            <person name="Villar-Briones A."/>
            <person name="Aparecida-Saddi V."/>
            <person name="Campos-Telles M.P."/>
            <person name="Grau M."/>
            <person name="Mikheyev A.S."/>
        </authorList>
    </citation>
    <scope>NUCLEOTIDE SEQUENCE</scope>
    <source>
        <tissue evidence="1">Venom_gland</tissue>
    </source>
</reference>
<proteinExistence type="predicted"/>
<dbReference type="EMBL" id="IACN01055276">
    <property type="protein sequence ID" value="LAB53724.1"/>
    <property type="molecule type" value="Transcribed_RNA"/>
</dbReference>
<name>A0A2D4P6U7_MICSU</name>
<protein>
    <submittedName>
        <fullName evidence="1">Uncharacterized protein</fullName>
    </submittedName>
</protein>
<sequence>MILSQVPRALGEGAGAAGLPWSVWGIQELRMMLSQAPRALGERVNQDGELPDCWGKYADSVNRFERAVKHYKAVYKSKCYCCCCLTSQTHSCKTQQYIYMVIGTLDSGS</sequence>
<reference evidence="1" key="1">
    <citation type="submission" date="2017-07" db="EMBL/GenBank/DDBJ databases">
        <authorList>
            <person name="Mikheyev A."/>
            <person name="Grau M."/>
        </authorList>
    </citation>
    <scope>NUCLEOTIDE SEQUENCE</scope>
    <source>
        <tissue evidence="1">Venom_gland</tissue>
    </source>
</reference>
<accession>A0A2D4P6U7</accession>